<keyword evidence="3" id="KW-1185">Reference proteome</keyword>
<evidence type="ECO:0000313" key="2">
    <source>
        <dbReference type="EMBL" id="SDQ87585.1"/>
    </source>
</evidence>
<proteinExistence type="predicted"/>
<organism evidence="2 3">
    <name type="scientific">Nitrosospira multiformis</name>
    <dbReference type="NCBI Taxonomy" id="1231"/>
    <lineage>
        <taxon>Bacteria</taxon>
        <taxon>Pseudomonadati</taxon>
        <taxon>Pseudomonadota</taxon>
        <taxon>Betaproteobacteria</taxon>
        <taxon>Nitrosomonadales</taxon>
        <taxon>Nitrosomonadaceae</taxon>
        <taxon>Nitrosospira</taxon>
    </lineage>
</organism>
<sequence>MTAKTRRSGEHKVGERRNGYQMISTASYYRTERRGAHAQDWLAAKTEVEGSPGMDGTPYNVGDSDR</sequence>
<reference evidence="2 3" key="1">
    <citation type="submission" date="2016-10" db="EMBL/GenBank/DDBJ databases">
        <authorList>
            <person name="Varghese N."/>
            <person name="Submissions S."/>
        </authorList>
    </citation>
    <scope>NUCLEOTIDE SEQUENCE [LARGE SCALE GENOMIC DNA]</scope>
    <source>
        <strain evidence="2 3">Nl1</strain>
    </source>
</reference>
<evidence type="ECO:0000256" key="1">
    <source>
        <dbReference type="SAM" id="MobiDB-lite"/>
    </source>
</evidence>
<evidence type="ECO:0000313" key="3">
    <source>
        <dbReference type="Proteomes" id="UP000183471"/>
    </source>
</evidence>
<comment type="caution">
    <text evidence="2">The sequence shown here is derived from an EMBL/GenBank/DDBJ whole genome shotgun (WGS) entry which is preliminary data.</text>
</comment>
<dbReference type="Proteomes" id="UP000183471">
    <property type="component" value="Unassembled WGS sequence"/>
</dbReference>
<gene>
    <name evidence="2" type="ORF">SAMN05216402_2644</name>
</gene>
<accession>A0ABY0TI67</accession>
<dbReference type="RefSeq" id="WP_146159994.1">
    <property type="nucleotide sequence ID" value="NZ_FNKY01000001.1"/>
</dbReference>
<dbReference type="EMBL" id="FNKY01000001">
    <property type="protein sequence ID" value="SDQ87585.1"/>
    <property type="molecule type" value="Genomic_DNA"/>
</dbReference>
<name>A0ABY0TI67_9PROT</name>
<protein>
    <recommendedName>
        <fullName evidence="4">DUF2934 domain-containing protein</fullName>
    </recommendedName>
</protein>
<feature type="region of interest" description="Disordered" evidence="1">
    <location>
        <begin position="43"/>
        <end position="66"/>
    </location>
</feature>
<evidence type="ECO:0008006" key="4">
    <source>
        <dbReference type="Google" id="ProtNLM"/>
    </source>
</evidence>